<dbReference type="Pfam" id="PF00196">
    <property type="entry name" value="GerE"/>
    <property type="match status" value="1"/>
</dbReference>
<dbReference type="Gene3D" id="1.10.10.10">
    <property type="entry name" value="Winged helix-like DNA-binding domain superfamily/Winged helix DNA-binding domain"/>
    <property type="match status" value="1"/>
</dbReference>
<dbReference type="SUPFAM" id="SSF55785">
    <property type="entry name" value="PYP-like sensor domain (PAS domain)"/>
    <property type="match status" value="1"/>
</dbReference>
<dbReference type="PROSITE" id="PS00622">
    <property type="entry name" value="HTH_LUXR_1"/>
    <property type="match status" value="1"/>
</dbReference>
<dbReference type="Gene3D" id="3.30.450.20">
    <property type="entry name" value="PAS domain"/>
    <property type="match status" value="1"/>
</dbReference>
<dbReference type="EMBL" id="FWXY01000010">
    <property type="protein sequence ID" value="SMC78874.1"/>
    <property type="molecule type" value="Genomic_DNA"/>
</dbReference>
<evidence type="ECO:0000313" key="7">
    <source>
        <dbReference type="Proteomes" id="UP000192418"/>
    </source>
</evidence>
<dbReference type="GO" id="GO:0003677">
    <property type="term" value="F:DNA binding"/>
    <property type="evidence" value="ECO:0007669"/>
    <property type="project" value="UniProtKB-KW"/>
</dbReference>
<protein>
    <submittedName>
        <fullName evidence="6">PAS domain S-box-containing protein</fullName>
    </submittedName>
</protein>
<keyword evidence="3" id="KW-0804">Transcription</keyword>
<proteinExistence type="predicted"/>
<dbReference type="GO" id="GO:0006355">
    <property type="term" value="P:regulation of DNA-templated transcription"/>
    <property type="evidence" value="ECO:0007669"/>
    <property type="project" value="InterPro"/>
</dbReference>
<dbReference type="RefSeq" id="WP_084069241.1">
    <property type="nucleotide sequence ID" value="NZ_FWXY01000010.1"/>
</dbReference>
<dbReference type="PROSITE" id="PS50113">
    <property type="entry name" value="PAC"/>
    <property type="match status" value="1"/>
</dbReference>
<evidence type="ECO:0000256" key="3">
    <source>
        <dbReference type="ARBA" id="ARBA00023163"/>
    </source>
</evidence>
<gene>
    <name evidence="6" type="ORF">SAMN02746065_11060</name>
</gene>
<dbReference type="Pfam" id="PF08448">
    <property type="entry name" value="PAS_4"/>
    <property type="match status" value="1"/>
</dbReference>
<dbReference type="InterPro" id="IPR036388">
    <property type="entry name" value="WH-like_DNA-bd_sf"/>
</dbReference>
<dbReference type="SMART" id="SM00421">
    <property type="entry name" value="HTH_LUXR"/>
    <property type="match status" value="1"/>
</dbReference>
<dbReference type="AlphaFoldDB" id="A0A1W2C1J0"/>
<keyword evidence="2" id="KW-0238">DNA-binding</keyword>
<dbReference type="SUPFAM" id="SSF46894">
    <property type="entry name" value="C-terminal effector domain of the bipartite response regulators"/>
    <property type="match status" value="1"/>
</dbReference>
<dbReference type="InterPro" id="IPR000014">
    <property type="entry name" value="PAS"/>
</dbReference>
<dbReference type="PROSITE" id="PS50043">
    <property type="entry name" value="HTH_LUXR_2"/>
    <property type="match status" value="1"/>
</dbReference>
<keyword evidence="7" id="KW-1185">Reference proteome</keyword>
<accession>A0A1W2C1J0</accession>
<dbReference type="NCBIfam" id="TIGR00229">
    <property type="entry name" value="sensory_box"/>
    <property type="match status" value="1"/>
</dbReference>
<evidence type="ECO:0000259" key="4">
    <source>
        <dbReference type="PROSITE" id="PS50043"/>
    </source>
</evidence>
<dbReference type="InterPro" id="IPR016032">
    <property type="entry name" value="Sig_transdc_resp-reg_C-effctor"/>
</dbReference>
<dbReference type="Proteomes" id="UP000192418">
    <property type="component" value="Unassembled WGS sequence"/>
</dbReference>
<dbReference type="PANTHER" id="PTHR44688">
    <property type="entry name" value="DNA-BINDING TRANSCRIPTIONAL ACTIVATOR DEVR_DOSR"/>
    <property type="match status" value="1"/>
</dbReference>
<dbReference type="CDD" id="cd06170">
    <property type="entry name" value="LuxR_C_like"/>
    <property type="match status" value="1"/>
</dbReference>
<dbReference type="OrthoDB" id="5410300at2"/>
<dbReference type="InterPro" id="IPR000792">
    <property type="entry name" value="Tscrpt_reg_LuxR_C"/>
</dbReference>
<dbReference type="PRINTS" id="PR00038">
    <property type="entry name" value="HTHLUXR"/>
</dbReference>
<feature type="domain" description="HTH luxR-type" evidence="4">
    <location>
        <begin position="265"/>
        <end position="330"/>
    </location>
</feature>
<dbReference type="CDD" id="cd00130">
    <property type="entry name" value="PAS"/>
    <property type="match status" value="1"/>
</dbReference>
<organism evidence="6 7">
    <name type="scientific">Desulfocicer vacuolatum DSM 3385</name>
    <dbReference type="NCBI Taxonomy" id="1121400"/>
    <lineage>
        <taxon>Bacteria</taxon>
        <taxon>Pseudomonadati</taxon>
        <taxon>Thermodesulfobacteriota</taxon>
        <taxon>Desulfobacteria</taxon>
        <taxon>Desulfobacterales</taxon>
        <taxon>Desulfobacteraceae</taxon>
        <taxon>Desulfocicer</taxon>
    </lineage>
</organism>
<evidence type="ECO:0000256" key="2">
    <source>
        <dbReference type="ARBA" id="ARBA00023125"/>
    </source>
</evidence>
<keyword evidence="1" id="KW-0805">Transcription regulation</keyword>
<dbReference type="InterPro" id="IPR000700">
    <property type="entry name" value="PAS-assoc_C"/>
</dbReference>
<evidence type="ECO:0000313" key="6">
    <source>
        <dbReference type="EMBL" id="SMC78874.1"/>
    </source>
</evidence>
<dbReference type="PANTHER" id="PTHR44688:SF16">
    <property type="entry name" value="DNA-BINDING TRANSCRIPTIONAL ACTIVATOR DEVR_DOSR"/>
    <property type="match status" value="1"/>
</dbReference>
<dbReference type="InterPro" id="IPR013656">
    <property type="entry name" value="PAS_4"/>
</dbReference>
<dbReference type="STRING" id="1121400.SAMN02746065_11060"/>
<sequence length="330" mass="38017">MDTYDAWKNFENIEDKDTTAILGQCWRVFDAIDDYVTILDLDKRIISANHSLLEGFQVELSRIANCKCYEALWDRDENCAICPVEKVLHDLKTHTIEVENRRMGKTFVISASPIFDDNNDIVGMVHVTKDITDRKKSENALIQVRAQLEARVAERTRELTILNERLYAEIAERKKAETGLIRRSAELDLKSKTLEEANIALRVILRAREDDKNELEDKVLANMKKLVLPYLEQLSMSHLDESQRACVSALQANLEDLVSPFSQRLSSPLLNLTPREIQVANLIKEGRGNKEIARFFNIALRTVEFHRENIRKKIGLVNKKVNLRSQLLLF</sequence>
<dbReference type="InterPro" id="IPR035965">
    <property type="entry name" value="PAS-like_dom_sf"/>
</dbReference>
<reference evidence="6 7" key="1">
    <citation type="submission" date="2017-04" db="EMBL/GenBank/DDBJ databases">
        <authorList>
            <person name="Afonso C.L."/>
            <person name="Miller P.J."/>
            <person name="Scott M.A."/>
            <person name="Spackman E."/>
            <person name="Goraichik I."/>
            <person name="Dimitrov K.M."/>
            <person name="Suarez D.L."/>
            <person name="Swayne D.E."/>
        </authorList>
    </citation>
    <scope>NUCLEOTIDE SEQUENCE [LARGE SCALE GENOMIC DNA]</scope>
    <source>
        <strain evidence="6 7">DSM 3385</strain>
    </source>
</reference>
<evidence type="ECO:0000259" key="5">
    <source>
        <dbReference type="PROSITE" id="PS50113"/>
    </source>
</evidence>
<name>A0A1W2C1J0_9BACT</name>
<evidence type="ECO:0000256" key="1">
    <source>
        <dbReference type="ARBA" id="ARBA00023015"/>
    </source>
</evidence>
<feature type="domain" description="PAC" evidence="5">
    <location>
        <begin position="92"/>
        <end position="143"/>
    </location>
</feature>